<evidence type="ECO:0000313" key="3">
    <source>
        <dbReference type="Proteomes" id="UP001500755"/>
    </source>
</evidence>
<accession>A0ABP5EQS4</accession>
<dbReference type="Gene3D" id="3.40.190.10">
    <property type="entry name" value="Periplasmic binding protein-like II"/>
    <property type="match status" value="2"/>
</dbReference>
<dbReference type="PANTHER" id="PTHR42941:SF1">
    <property type="entry name" value="SLL1037 PROTEIN"/>
    <property type="match status" value="1"/>
</dbReference>
<evidence type="ECO:0000313" key="2">
    <source>
        <dbReference type="EMBL" id="GAA2003445.1"/>
    </source>
</evidence>
<keyword evidence="3" id="KW-1185">Reference proteome</keyword>
<dbReference type="InterPro" id="IPR011852">
    <property type="entry name" value="TRAP_TAXI"/>
</dbReference>
<proteinExistence type="predicted"/>
<reference evidence="3" key="1">
    <citation type="journal article" date="2019" name="Int. J. Syst. Evol. Microbiol.">
        <title>The Global Catalogue of Microorganisms (GCM) 10K type strain sequencing project: providing services to taxonomists for standard genome sequencing and annotation.</title>
        <authorList>
            <consortium name="The Broad Institute Genomics Platform"/>
            <consortium name="The Broad Institute Genome Sequencing Center for Infectious Disease"/>
            <person name="Wu L."/>
            <person name="Ma J."/>
        </authorList>
    </citation>
    <scope>NUCLEOTIDE SEQUENCE [LARGE SCALE GENOMIC DNA]</scope>
    <source>
        <strain evidence="3">JCM 14546</strain>
    </source>
</reference>
<dbReference type="SUPFAM" id="SSF53850">
    <property type="entry name" value="Periplasmic binding protein-like II"/>
    <property type="match status" value="1"/>
</dbReference>
<keyword evidence="1" id="KW-0732">Signal</keyword>
<gene>
    <name evidence="2" type="ORF">GCM10009755_10600</name>
</gene>
<organism evidence="2 3">
    <name type="scientific">Brevibacterium samyangense</name>
    <dbReference type="NCBI Taxonomy" id="366888"/>
    <lineage>
        <taxon>Bacteria</taxon>
        <taxon>Bacillati</taxon>
        <taxon>Actinomycetota</taxon>
        <taxon>Actinomycetes</taxon>
        <taxon>Micrococcales</taxon>
        <taxon>Brevibacteriaceae</taxon>
        <taxon>Brevibacterium</taxon>
    </lineage>
</organism>
<dbReference type="Pfam" id="PF16868">
    <property type="entry name" value="NMT1_3"/>
    <property type="match status" value="1"/>
</dbReference>
<dbReference type="EMBL" id="BAAANO010000009">
    <property type="protein sequence ID" value="GAA2003445.1"/>
    <property type="molecule type" value="Genomic_DNA"/>
</dbReference>
<dbReference type="RefSeq" id="WP_344307657.1">
    <property type="nucleotide sequence ID" value="NZ_BAAANO010000009.1"/>
</dbReference>
<evidence type="ECO:0000256" key="1">
    <source>
        <dbReference type="SAM" id="SignalP"/>
    </source>
</evidence>
<dbReference type="NCBIfam" id="TIGR02122">
    <property type="entry name" value="TRAP_TAXI"/>
    <property type="match status" value="1"/>
</dbReference>
<dbReference type="Proteomes" id="UP001500755">
    <property type="component" value="Unassembled WGS sequence"/>
</dbReference>
<sequence>MKKLFRTAAAVLTGTLLLSGCTQLDLSQDVEAFPEFNSWTSYGTGTATYADLAAAANTISNATDAQVRILTSDTAIGRLTPLRKKQATMGRLGDEHMFAYYGDEEFANPEWGPQDLRLVWAPTAPHSLMVTAASGIETPEDLRGKKVPKISANPSVNNKYDALLAYGGLTWDDVTPVTVSYSEQPEALKSGKIDIAFQQVYGASLYELANTIDTKWIGFDPAETEKVAALQAVAPAVEIEPFTRAAGQDEGQEDYGMIYSVPLTSYADLSETQAYETAKALQEHYPDYRDATVTTENWDLEHVVTMPVRVPFHEGTIRYFEEMGVWTPEAEARNEALIEYGEELRATWPEFLAQADTSGDLKAQWTAWKDTHLDPIP</sequence>
<feature type="signal peptide" evidence="1">
    <location>
        <begin position="1"/>
        <end position="24"/>
    </location>
</feature>
<feature type="chain" id="PRO_5045790495" evidence="1">
    <location>
        <begin position="25"/>
        <end position="377"/>
    </location>
</feature>
<comment type="caution">
    <text evidence="2">The sequence shown here is derived from an EMBL/GenBank/DDBJ whole genome shotgun (WGS) entry which is preliminary data.</text>
</comment>
<protein>
    <submittedName>
        <fullName evidence="2">TAXI family TRAP transporter solute-binding subunit</fullName>
    </submittedName>
</protein>
<dbReference type="PROSITE" id="PS51257">
    <property type="entry name" value="PROKAR_LIPOPROTEIN"/>
    <property type="match status" value="1"/>
</dbReference>
<name>A0ABP5EQS4_9MICO</name>
<dbReference type="PANTHER" id="PTHR42941">
    <property type="entry name" value="SLL1037 PROTEIN"/>
    <property type="match status" value="1"/>
</dbReference>